<dbReference type="InterPro" id="IPR002559">
    <property type="entry name" value="Transposase_11"/>
</dbReference>
<dbReference type="SUPFAM" id="SSF53098">
    <property type="entry name" value="Ribonuclease H-like"/>
    <property type="match status" value="1"/>
</dbReference>
<evidence type="ECO:0000313" key="3">
    <source>
        <dbReference type="Proteomes" id="UP000095762"/>
    </source>
</evidence>
<accession>A0A174RS14</accession>
<dbReference type="GO" id="GO:0004803">
    <property type="term" value="F:transposase activity"/>
    <property type="evidence" value="ECO:0007669"/>
    <property type="project" value="InterPro"/>
</dbReference>
<dbReference type="Proteomes" id="UP000095762">
    <property type="component" value="Unassembled WGS sequence"/>
</dbReference>
<name>A0A174RS14_9FIRM</name>
<reference evidence="2 3" key="1">
    <citation type="submission" date="2015-09" db="EMBL/GenBank/DDBJ databases">
        <authorList>
            <consortium name="Pathogen Informatics"/>
        </authorList>
    </citation>
    <scope>NUCLEOTIDE SEQUENCE [LARGE SCALE GENOMIC DNA]</scope>
    <source>
        <strain evidence="2 3">2789STDY5834957</strain>
    </source>
</reference>
<dbReference type="GO" id="GO:0003677">
    <property type="term" value="F:DNA binding"/>
    <property type="evidence" value="ECO:0007669"/>
    <property type="project" value="InterPro"/>
</dbReference>
<protein>
    <submittedName>
        <fullName evidence="2">Transposase</fullName>
    </submittedName>
</protein>
<feature type="domain" description="Transposase IS4-like" evidence="1">
    <location>
        <begin position="55"/>
        <end position="171"/>
    </location>
</feature>
<evidence type="ECO:0000259" key="1">
    <source>
        <dbReference type="Pfam" id="PF01609"/>
    </source>
</evidence>
<organism evidence="2 3">
    <name type="scientific">Blautia obeum</name>
    <dbReference type="NCBI Taxonomy" id="40520"/>
    <lineage>
        <taxon>Bacteria</taxon>
        <taxon>Bacillati</taxon>
        <taxon>Bacillota</taxon>
        <taxon>Clostridia</taxon>
        <taxon>Lachnospirales</taxon>
        <taxon>Lachnospiraceae</taxon>
        <taxon>Blautia</taxon>
    </lineage>
</organism>
<dbReference type="InterPro" id="IPR012337">
    <property type="entry name" value="RNaseH-like_sf"/>
</dbReference>
<dbReference type="Pfam" id="PF01609">
    <property type="entry name" value="DDE_Tnp_1"/>
    <property type="match status" value="1"/>
</dbReference>
<dbReference type="AlphaFoldDB" id="A0A174RS14"/>
<dbReference type="GO" id="GO:0006313">
    <property type="term" value="P:DNA transposition"/>
    <property type="evidence" value="ECO:0007669"/>
    <property type="project" value="InterPro"/>
</dbReference>
<gene>
    <name evidence="2" type="ORF">ERS852569_01113</name>
</gene>
<proteinExistence type="predicted"/>
<dbReference type="EMBL" id="CZBP01000006">
    <property type="protein sequence ID" value="CUP88414.1"/>
    <property type="molecule type" value="Genomic_DNA"/>
</dbReference>
<sequence length="195" mass="22980">MYRTKECVDEFEYKFKDSETGKIKKFKITEKRIVTFNPKLAKKQIYEINKEVEKAKLLKASQAKRSEYGDSAKYVIFTTTDKKGNDTNGKIKVTMNEDLIKKSLELAGYNMLVTSEISMADKEIYTAYHNLWRIEESFRIMKSQLDARPVYLQKKDTITGHFLICYLAVLLTRLLQFKVLKNNYCWYLYCLTIPI</sequence>
<evidence type="ECO:0000313" key="2">
    <source>
        <dbReference type="EMBL" id="CUP88414.1"/>
    </source>
</evidence>